<feature type="region of interest" description="Disordered" evidence="1">
    <location>
        <begin position="295"/>
        <end position="324"/>
    </location>
</feature>
<dbReference type="Pfam" id="PF12760">
    <property type="entry name" value="Zn_ribbon_IS1595"/>
    <property type="match status" value="1"/>
</dbReference>
<dbReference type="Pfam" id="PF12762">
    <property type="entry name" value="DDE_Tnp_IS1595"/>
    <property type="match status" value="1"/>
</dbReference>
<evidence type="ECO:0000256" key="1">
    <source>
        <dbReference type="SAM" id="MobiDB-lite"/>
    </source>
</evidence>
<dbReference type="InterPro" id="IPR024445">
    <property type="entry name" value="Tnp_ISXO2-like"/>
</dbReference>
<comment type="caution">
    <text evidence="3">The sequence shown here is derived from an EMBL/GenBank/DDBJ whole genome shotgun (WGS) entry which is preliminary data.</text>
</comment>
<dbReference type="InterPro" id="IPR053164">
    <property type="entry name" value="IS1016-like_transposase"/>
</dbReference>
<dbReference type="AlphaFoldDB" id="A0A839QUG5"/>
<keyword evidence="4" id="KW-1185">Reference proteome</keyword>
<evidence type="ECO:0000259" key="2">
    <source>
        <dbReference type="SMART" id="SM01126"/>
    </source>
</evidence>
<dbReference type="NCBIfam" id="NF033547">
    <property type="entry name" value="transpos_IS1595"/>
    <property type="match status" value="1"/>
</dbReference>
<gene>
    <name evidence="3" type="ORF">E9229_001852</name>
</gene>
<dbReference type="Proteomes" id="UP000523000">
    <property type="component" value="Unassembled WGS sequence"/>
</dbReference>
<accession>A0A839QUG5</accession>
<reference evidence="3 4" key="1">
    <citation type="submission" date="2020-08" db="EMBL/GenBank/DDBJ databases">
        <title>Sequencing the genomes of 1000 actinobacteria strains.</title>
        <authorList>
            <person name="Klenk H.-P."/>
        </authorList>
    </citation>
    <scope>NUCLEOTIDE SEQUENCE [LARGE SCALE GENOMIC DNA]</scope>
    <source>
        <strain evidence="3 4">DSM 22826</strain>
    </source>
</reference>
<name>A0A839QUG5_9MICC</name>
<dbReference type="InterPro" id="IPR024442">
    <property type="entry name" value="Transposase_Zn_ribbon"/>
</dbReference>
<dbReference type="PANTHER" id="PTHR47163">
    <property type="entry name" value="DDE_TNP_IS1595 DOMAIN-CONTAINING PROTEIN"/>
    <property type="match status" value="1"/>
</dbReference>
<feature type="domain" description="ISXO2-like transposase" evidence="2">
    <location>
        <begin position="107"/>
        <end position="251"/>
    </location>
</feature>
<evidence type="ECO:0000313" key="3">
    <source>
        <dbReference type="EMBL" id="MBB2995661.1"/>
    </source>
</evidence>
<dbReference type="PANTHER" id="PTHR47163:SF2">
    <property type="entry name" value="SI:DKEY-17M8.2"/>
    <property type="match status" value="1"/>
</dbReference>
<sequence length="324" mass="35153">MDYLDWLRWSGHGFVCPHCRGTKRWSVGGRWRCASCRKWVSVLGGTLFAGSRLPLTVWFHAIWRMATSKSGVSALELQRTLGISSYQSVWTMLHRLRQGMGSGTKNLLSGTVEVDETFFGGPRSGIRGRGTTGKTMVAVAVEHAGGKALGRARTLVIPNAQSSTLSGFLAATVESGSTVVTDGLNAYHAATTRYVHDVHVVHGSGAPAHELLPGVHLVISLTKRWMLTTHQGGVQPEHLAAYLDEFVFRFNRRTSKVPGLIFYRLVQAMLNTSPAPVPASSDVTEHSPAFTFLPSTTPTASHVAPHSLALPPQKMPWRKGPPNG</sequence>
<dbReference type="SMART" id="SM01126">
    <property type="entry name" value="DDE_Tnp_IS1595"/>
    <property type="match status" value="1"/>
</dbReference>
<dbReference type="EMBL" id="JACHVS010000001">
    <property type="protein sequence ID" value="MBB2995661.1"/>
    <property type="molecule type" value="Genomic_DNA"/>
</dbReference>
<evidence type="ECO:0000313" key="4">
    <source>
        <dbReference type="Proteomes" id="UP000523000"/>
    </source>
</evidence>
<protein>
    <submittedName>
        <fullName evidence="3">Transposase-like protein</fullName>
    </submittedName>
</protein>
<proteinExistence type="predicted"/>
<organism evidence="3 4">
    <name type="scientific">Paeniglutamicibacter cryotolerans</name>
    <dbReference type="NCBI Taxonomy" id="670079"/>
    <lineage>
        <taxon>Bacteria</taxon>
        <taxon>Bacillati</taxon>
        <taxon>Actinomycetota</taxon>
        <taxon>Actinomycetes</taxon>
        <taxon>Micrococcales</taxon>
        <taxon>Micrococcaceae</taxon>
        <taxon>Paeniglutamicibacter</taxon>
    </lineage>
</organism>